<name>A0ACB0J022_TRIPR</name>
<protein>
    <submittedName>
        <fullName evidence="1">Uncharacterized protein</fullName>
    </submittedName>
</protein>
<dbReference type="EMBL" id="CASHSV030000013">
    <property type="protein sequence ID" value="CAJ2637212.1"/>
    <property type="molecule type" value="Genomic_DNA"/>
</dbReference>
<comment type="caution">
    <text evidence="1">The sequence shown here is derived from an EMBL/GenBank/DDBJ whole genome shotgun (WGS) entry which is preliminary data.</text>
</comment>
<dbReference type="Proteomes" id="UP001177021">
    <property type="component" value="Unassembled WGS sequence"/>
</dbReference>
<reference evidence="1" key="1">
    <citation type="submission" date="2023-10" db="EMBL/GenBank/DDBJ databases">
        <authorList>
            <person name="Rodriguez Cubillos JULIANA M."/>
            <person name="De Vega J."/>
        </authorList>
    </citation>
    <scope>NUCLEOTIDE SEQUENCE</scope>
</reference>
<proteinExistence type="predicted"/>
<gene>
    <name evidence="1" type="ORF">MILVUS5_LOCUS7594</name>
</gene>
<keyword evidence="2" id="KW-1185">Reference proteome</keyword>
<accession>A0ACB0J022</accession>
<evidence type="ECO:0000313" key="1">
    <source>
        <dbReference type="EMBL" id="CAJ2637212.1"/>
    </source>
</evidence>
<sequence>MVRFISFIVLFLLCVASSSPTKVVDVETICKKAKNYSFCITLLKSKAGGAGGDLVSLASYTIGVARTDVSKTINLIKTLIAKSGGNPKALSHYKNCLDHFGMNEGALGEIVEAQQLLKKGDYGGVNAHASGILTDVDGCLSGDSPTDPPFHDTSSLPKYAAIVEQVSQIILIITNFLLH</sequence>
<evidence type="ECO:0000313" key="2">
    <source>
        <dbReference type="Proteomes" id="UP001177021"/>
    </source>
</evidence>
<organism evidence="1 2">
    <name type="scientific">Trifolium pratense</name>
    <name type="common">Red clover</name>
    <dbReference type="NCBI Taxonomy" id="57577"/>
    <lineage>
        <taxon>Eukaryota</taxon>
        <taxon>Viridiplantae</taxon>
        <taxon>Streptophyta</taxon>
        <taxon>Embryophyta</taxon>
        <taxon>Tracheophyta</taxon>
        <taxon>Spermatophyta</taxon>
        <taxon>Magnoliopsida</taxon>
        <taxon>eudicotyledons</taxon>
        <taxon>Gunneridae</taxon>
        <taxon>Pentapetalae</taxon>
        <taxon>rosids</taxon>
        <taxon>fabids</taxon>
        <taxon>Fabales</taxon>
        <taxon>Fabaceae</taxon>
        <taxon>Papilionoideae</taxon>
        <taxon>50 kb inversion clade</taxon>
        <taxon>NPAAA clade</taxon>
        <taxon>Hologalegina</taxon>
        <taxon>IRL clade</taxon>
        <taxon>Trifolieae</taxon>
        <taxon>Trifolium</taxon>
    </lineage>
</organism>